<proteinExistence type="predicted"/>
<feature type="region of interest" description="Disordered" evidence="1">
    <location>
        <begin position="50"/>
        <end position="228"/>
    </location>
</feature>
<organism evidence="2 3">
    <name type="scientific">Hebeloma cylindrosporum</name>
    <dbReference type="NCBI Taxonomy" id="76867"/>
    <lineage>
        <taxon>Eukaryota</taxon>
        <taxon>Fungi</taxon>
        <taxon>Dikarya</taxon>
        <taxon>Basidiomycota</taxon>
        <taxon>Agaricomycotina</taxon>
        <taxon>Agaricomycetes</taxon>
        <taxon>Agaricomycetidae</taxon>
        <taxon>Agaricales</taxon>
        <taxon>Agaricineae</taxon>
        <taxon>Hymenogastraceae</taxon>
        <taxon>Hebeloma</taxon>
    </lineage>
</organism>
<feature type="region of interest" description="Disordered" evidence="1">
    <location>
        <begin position="1"/>
        <end position="38"/>
    </location>
</feature>
<feature type="region of interest" description="Disordered" evidence="1">
    <location>
        <begin position="273"/>
        <end position="299"/>
    </location>
</feature>
<protein>
    <submittedName>
        <fullName evidence="2">Uncharacterized protein</fullName>
    </submittedName>
</protein>
<name>A0A0C3CSI3_HEBCY</name>
<dbReference type="AlphaFoldDB" id="A0A0C3CSI3"/>
<dbReference type="EMBL" id="KN831770">
    <property type="protein sequence ID" value="KIM46871.1"/>
    <property type="molecule type" value="Genomic_DNA"/>
</dbReference>
<feature type="compositionally biased region" description="Basic and acidic residues" evidence="1">
    <location>
        <begin position="109"/>
        <end position="120"/>
    </location>
</feature>
<evidence type="ECO:0000256" key="1">
    <source>
        <dbReference type="SAM" id="MobiDB-lite"/>
    </source>
</evidence>
<evidence type="ECO:0000313" key="3">
    <source>
        <dbReference type="Proteomes" id="UP000053424"/>
    </source>
</evidence>
<evidence type="ECO:0000313" key="2">
    <source>
        <dbReference type="EMBL" id="KIM46871.1"/>
    </source>
</evidence>
<feature type="compositionally biased region" description="Low complexity" evidence="1">
    <location>
        <begin position="178"/>
        <end position="187"/>
    </location>
</feature>
<feature type="compositionally biased region" description="Polar residues" evidence="1">
    <location>
        <begin position="78"/>
        <end position="87"/>
    </location>
</feature>
<feature type="compositionally biased region" description="Basic and acidic residues" evidence="1">
    <location>
        <begin position="23"/>
        <end position="38"/>
    </location>
</feature>
<dbReference type="Proteomes" id="UP000053424">
    <property type="component" value="Unassembled WGS sequence"/>
</dbReference>
<accession>A0A0C3CSI3</accession>
<sequence>MAPSSHPRLLSPPLMASRKHTSKMHEDSSDAENDRRPIFTHLKFETAMRKAKQELLSKPSIFSPRPAWNKKKGRHVNNSKASAATAQKTDDVAARKRSGSSIRNSKGGQRVDPETAERQSKRQKMGSISGPVNPRNKRREPGQRKHHAPSIDVDAEESEEEEESIPSPGDVRREKARTTAVRRTIAAIDEEVEEDGDDGGDEDTEEERDEQESMDEDEIEGREDFPDPAHLFDEAVIVDDGHHERRDSIPVNRVYRRRSSHSRLSSIVSRLERSAPLTTSEGEAMSYGGEEDEMSEDVAPKPVSEACFFYLALRSHC</sequence>
<keyword evidence="3" id="KW-1185">Reference proteome</keyword>
<feature type="compositionally biased region" description="Acidic residues" evidence="1">
    <location>
        <begin position="188"/>
        <end position="221"/>
    </location>
</feature>
<reference evidence="2 3" key="1">
    <citation type="submission" date="2014-04" db="EMBL/GenBank/DDBJ databases">
        <authorList>
            <consortium name="DOE Joint Genome Institute"/>
            <person name="Kuo A."/>
            <person name="Gay G."/>
            <person name="Dore J."/>
            <person name="Kohler A."/>
            <person name="Nagy L.G."/>
            <person name="Floudas D."/>
            <person name="Copeland A."/>
            <person name="Barry K.W."/>
            <person name="Cichocki N."/>
            <person name="Veneault-Fourrey C."/>
            <person name="LaButti K."/>
            <person name="Lindquist E.A."/>
            <person name="Lipzen A."/>
            <person name="Lundell T."/>
            <person name="Morin E."/>
            <person name="Murat C."/>
            <person name="Sun H."/>
            <person name="Tunlid A."/>
            <person name="Henrissat B."/>
            <person name="Grigoriev I.V."/>
            <person name="Hibbett D.S."/>
            <person name="Martin F."/>
            <person name="Nordberg H.P."/>
            <person name="Cantor M.N."/>
            <person name="Hua S.X."/>
        </authorList>
    </citation>
    <scope>NUCLEOTIDE SEQUENCE [LARGE SCALE GENOMIC DNA]</scope>
    <source>
        <strain evidence="3">h7</strain>
    </source>
</reference>
<dbReference type="HOGENOM" id="CLU_877332_0_0_1"/>
<feature type="compositionally biased region" description="Acidic residues" evidence="1">
    <location>
        <begin position="153"/>
        <end position="164"/>
    </location>
</feature>
<reference evidence="3" key="2">
    <citation type="submission" date="2015-01" db="EMBL/GenBank/DDBJ databases">
        <title>Evolutionary Origins and Diversification of the Mycorrhizal Mutualists.</title>
        <authorList>
            <consortium name="DOE Joint Genome Institute"/>
            <consortium name="Mycorrhizal Genomics Consortium"/>
            <person name="Kohler A."/>
            <person name="Kuo A."/>
            <person name="Nagy L.G."/>
            <person name="Floudas D."/>
            <person name="Copeland A."/>
            <person name="Barry K.W."/>
            <person name="Cichocki N."/>
            <person name="Veneault-Fourrey C."/>
            <person name="LaButti K."/>
            <person name="Lindquist E.A."/>
            <person name="Lipzen A."/>
            <person name="Lundell T."/>
            <person name="Morin E."/>
            <person name="Murat C."/>
            <person name="Riley R."/>
            <person name="Ohm R."/>
            <person name="Sun H."/>
            <person name="Tunlid A."/>
            <person name="Henrissat B."/>
            <person name="Grigoriev I.V."/>
            <person name="Hibbett D.S."/>
            <person name="Martin F."/>
        </authorList>
    </citation>
    <scope>NUCLEOTIDE SEQUENCE [LARGE SCALE GENOMIC DNA]</scope>
    <source>
        <strain evidence="3">h7</strain>
    </source>
</reference>
<gene>
    <name evidence="2" type="ORF">M413DRAFT_7574</name>
</gene>
<feature type="compositionally biased region" description="Basic residues" evidence="1">
    <location>
        <begin position="68"/>
        <end position="77"/>
    </location>
</feature>
<feature type="compositionally biased region" description="Low complexity" evidence="1">
    <location>
        <begin position="1"/>
        <end position="14"/>
    </location>
</feature>